<evidence type="ECO:0000313" key="2">
    <source>
        <dbReference type="EMBL" id="MBM9433859.1"/>
    </source>
</evidence>
<dbReference type="Proteomes" id="UP000705983">
    <property type="component" value="Unassembled WGS sequence"/>
</dbReference>
<dbReference type="Pfam" id="PF09913">
    <property type="entry name" value="DUF2142"/>
    <property type="match status" value="1"/>
</dbReference>
<feature type="transmembrane region" description="Helical" evidence="1">
    <location>
        <begin position="362"/>
        <end position="383"/>
    </location>
</feature>
<dbReference type="PROSITE" id="PS51257">
    <property type="entry name" value="PROKAR_LIPOPROTEIN"/>
    <property type="match status" value="1"/>
</dbReference>
<dbReference type="InterPro" id="IPR018674">
    <property type="entry name" value="DUF2142_membrane"/>
</dbReference>
<comment type="caution">
    <text evidence="2">The sequence shown here is derived from an EMBL/GenBank/DDBJ whole genome shotgun (WGS) entry which is preliminary data.</text>
</comment>
<feature type="transmembrane region" description="Helical" evidence="1">
    <location>
        <begin position="246"/>
        <end position="275"/>
    </location>
</feature>
<name>A0ABS2TKN7_9ACTO</name>
<feature type="transmembrane region" description="Helical" evidence="1">
    <location>
        <begin position="164"/>
        <end position="184"/>
    </location>
</feature>
<evidence type="ECO:0000313" key="3">
    <source>
        <dbReference type="Proteomes" id="UP000705983"/>
    </source>
</evidence>
<evidence type="ECO:0000256" key="1">
    <source>
        <dbReference type="SAM" id="Phobius"/>
    </source>
</evidence>
<dbReference type="EMBL" id="JAFFJS010000005">
    <property type="protein sequence ID" value="MBM9433859.1"/>
    <property type="molecule type" value="Genomic_DNA"/>
</dbReference>
<reference evidence="3" key="1">
    <citation type="submission" date="2021-02" db="EMBL/GenBank/DDBJ databases">
        <title>Leucobacter sp. CX169.</title>
        <authorList>
            <person name="Cheng Y."/>
        </authorList>
    </citation>
    <scope>NUCLEOTIDE SEQUENCE [LARGE SCALE GENOMIC DNA]</scope>
    <source>
        <strain evidence="3">JY899</strain>
    </source>
</reference>
<gene>
    <name evidence="2" type="ORF">JVW63_09160</name>
</gene>
<sequence length="538" mass="58263">MTTRFFVRASALITLLVIACQAVWAVSMPGFRGPDEPHHVNSILRLADGGGWPAPGDATIDPGIIALGRESGTIVSKAETFSGIALTKLANNRIPPRTEPPFPTSFRNMAVAPHDERSSIRTVQRPAVEAAEVDQMSQHPPVYYAGGAAIATVFNLDEQPWDRMLLGLRLYGILLTVPLVPALIYSARRLGARRPWALAAGFLPFGIPQYFAITAGVTNDTLAIGAGALVVMALVKAGTEPISRKTVALVGGTLGFALWSKGLLLAFGLALILVFAVKTEEPWKTRILAILSSGVAALAIGWWWVLNILRYGVIQPSGFVREVPEGWDRASADFSHFIGLAAKSLATSFFSAFGWLEADFTGALTWLLTGLLVVALVWATFSLGRNRRTFLAIISPMIGVLLLLLAESWSTYVGFGIVAGVQGRYLFPFIAILGALVIGLQRFRGNALVLFASWNLAVGAYGYIFFLNSSYPGYPWVDFPRFALVSGLSHGVLTVILIVLVAVFLAAFATATWFGIIDSRNVGRERVEDPRRRDARRH</sequence>
<feature type="transmembrane region" description="Helical" evidence="1">
    <location>
        <begin position="487"/>
        <end position="516"/>
    </location>
</feature>
<feature type="transmembrane region" description="Helical" evidence="1">
    <location>
        <begin position="447"/>
        <end position="467"/>
    </location>
</feature>
<keyword evidence="1" id="KW-0812">Transmembrane</keyword>
<protein>
    <submittedName>
        <fullName evidence="2">DUF2142 domain-containing protein</fullName>
    </submittedName>
</protein>
<keyword evidence="3" id="KW-1185">Reference proteome</keyword>
<proteinExistence type="predicted"/>
<dbReference type="RefSeq" id="WP_187996961.1">
    <property type="nucleotide sequence ID" value="NZ_JACEXG010000005.1"/>
</dbReference>
<feature type="transmembrane region" description="Helical" evidence="1">
    <location>
        <begin position="390"/>
        <end position="406"/>
    </location>
</feature>
<feature type="transmembrane region" description="Helical" evidence="1">
    <location>
        <begin position="196"/>
        <end position="215"/>
    </location>
</feature>
<keyword evidence="1" id="KW-1133">Transmembrane helix</keyword>
<accession>A0ABS2TKN7</accession>
<keyword evidence="1" id="KW-0472">Membrane</keyword>
<organism evidence="2 3">
    <name type="scientific">Flaviflexus equikiangi</name>
    <dbReference type="NCBI Taxonomy" id="2758573"/>
    <lineage>
        <taxon>Bacteria</taxon>
        <taxon>Bacillati</taxon>
        <taxon>Actinomycetota</taxon>
        <taxon>Actinomycetes</taxon>
        <taxon>Actinomycetales</taxon>
        <taxon>Actinomycetaceae</taxon>
        <taxon>Flaviflexus</taxon>
    </lineage>
</organism>
<feature type="transmembrane region" description="Helical" evidence="1">
    <location>
        <begin position="287"/>
        <end position="313"/>
    </location>
</feature>
<feature type="transmembrane region" description="Helical" evidence="1">
    <location>
        <begin position="412"/>
        <end position="440"/>
    </location>
</feature>